<proteinExistence type="predicted"/>
<organism evidence="2 3">
    <name type="scientific">Salarchaeum japonicum</name>
    <dbReference type="NCBI Taxonomy" id="555573"/>
    <lineage>
        <taxon>Archaea</taxon>
        <taxon>Methanobacteriati</taxon>
        <taxon>Methanobacteriota</taxon>
        <taxon>Stenosarchaea group</taxon>
        <taxon>Halobacteria</taxon>
        <taxon>Halobacteriales</taxon>
        <taxon>Halobacteriaceae</taxon>
    </lineage>
</organism>
<feature type="transmembrane region" description="Helical" evidence="1">
    <location>
        <begin position="38"/>
        <end position="56"/>
    </location>
</feature>
<keyword evidence="3" id="KW-1185">Reference proteome</keyword>
<dbReference type="AlphaFoldDB" id="A0AAV3T3I8"/>
<evidence type="ECO:0000313" key="3">
    <source>
        <dbReference type="Proteomes" id="UP001500194"/>
    </source>
</evidence>
<dbReference type="EMBL" id="BAAADU010000002">
    <property type="protein sequence ID" value="GAA0657930.1"/>
    <property type="molecule type" value="Genomic_DNA"/>
</dbReference>
<gene>
    <name evidence="2" type="ORF">GCM10009019_22770</name>
</gene>
<keyword evidence="1" id="KW-0472">Membrane</keyword>
<feature type="transmembrane region" description="Helical" evidence="1">
    <location>
        <begin position="6"/>
        <end position="26"/>
    </location>
</feature>
<name>A0AAV3T3I8_9EURY</name>
<accession>A0AAV3T3I8</accession>
<feature type="transmembrane region" description="Helical" evidence="1">
    <location>
        <begin position="62"/>
        <end position="83"/>
    </location>
</feature>
<comment type="caution">
    <text evidence="2">The sequence shown here is derived from an EMBL/GenBank/DDBJ whole genome shotgun (WGS) entry which is preliminary data.</text>
</comment>
<keyword evidence="1" id="KW-0812">Transmembrane</keyword>
<sequence>MDVVLDALIVAQSTLLTVAVVVMGIAARGYAGTTWGGVLQPITVAIVGFLGTTMAAQLPLPGAWYLVVSSAFWTVSVAAMVVATVRLNRMTRGVAP</sequence>
<reference evidence="2 3" key="1">
    <citation type="journal article" date="2019" name="Int. J. Syst. Evol. Microbiol.">
        <title>The Global Catalogue of Microorganisms (GCM) 10K type strain sequencing project: providing services to taxonomists for standard genome sequencing and annotation.</title>
        <authorList>
            <consortium name="The Broad Institute Genomics Platform"/>
            <consortium name="The Broad Institute Genome Sequencing Center for Infectious Disease"/>
            <person name="Wu L."/>
            <person name="Ma J."/>
        </authorList>
    </citation>
    <scope>NUCLEOTIDE SEQUENCE [LARGE SCALE GENOMIC DNA]</scope>
    <source>
        <strain evidence="2 3">JCM 16327</strain>
    </source>
</reference>
<keyword evidence="1" id="KW-1133">Transmembrane helix</keyword>
<dbReference type="Proteomes" id="UP001500194">
    <property type="component" value="Unassembled WGS sequence"/>
</dbReference>
<evidence type="ECO:0000313" key="2">
    <source>
        <dbReference type="EMBL" id="GAA0657930.1"/>
    </source>
</evidence>
<evidence type="ECO:0000256" key="1">
    <source>
        <dbReference type="SAM" id="Phobius"/>
    </source>
</evidence>
<protein>
    <recommendedName>
        <fullName evidence="4">Integral membrane protein</fullName>
    </recommendedName>
</protein>
<evidence type="ECO:0008006" key="4">
    <source>
        <dbReference type="Google" id="ProtNLM"/>
    </source>
</evidence>